<feature type="transmembrane region" description="Helical" evidence="17">
    <location>
        <begin position="297"/>
        <end position="323"/>
    </location>
</feature>
<keyword evidence="2" id="KW-0328">Glycosyltransferase</keyword>
<sequence length="430" mass="47500">MHTTSTSLLTLLLDRTVGNILRMMQVIRLPREERGRVSWGFVATLAVTLAYGLIMLFSASYSSGYNRYEDIYHFIKPQVIVALAGFALMLFISRINYRALRYLCEILYAVTLVLLVVALFMPSDNNGCYRWVYFPGGMSLQPSEVAKFSIILSTAYLLDRNKDRIKNPLYGMLLPALPLIPVLFLLFMEPHYSAMILMCAIFVTILFCAGGGGAAFWPFLLACGGIGLFFLNYLAGSEGYASERLGGVWGLTPSDTSNMDWQTQQSLYAICSGGMFGVGIGNSVQKHQWLPYAENDFIFSVICEELGFIGAMALIVLFAALLLQGIFIALKSPDLFGTLLGVGIAAQVAWQAFCHIGVATALIPNTGISLPFFSSGGTSLLLLLCEMGVLLSISRAGNARMEAQKRRQQAEIDRRLGRTPQRTVYRRQRV</sequence>
<feature type="transmembrane region" description="Helical" evidence="17">
    <location>
        <begin position="169"/>
        <end position="186"/>
    </location>
</feature>
<dbReference type="InterPro" id="IPR001182">
    <property type="entry name" value="FtsW/RodA"/>
</dbReference>
<evidence type="ECO:0000256" key="16">
    <source>
        <dbReference type="ARBA" id="ARBA00049966"/>
    </source>
</evidence>
<evidence type="ECO:0000256" key="5">
    <source>
        <dbReference type="ARBA" id="ARBA00022960"/>
    </source>
</evidence>
<evidence type="ECO:0000313" key="18">
    <source>
        <dbReference type="EMBL" id="HIX94735.1"/>
    </source>
</evidence>
<protein>
    <recommendedName>
        <fullName evidence="12">Probable peptidoglycan glycosyltransferase FtsW</fullName>
        <ecNumber evidence="14">2.4.99.28</ecNumber>
    </recommendedName>
    <alternativeName>
        <fullName evidence="13">Cell division protein FtsW</fullName>
    </alternativeName>
    <alternativeName>
        <fullName evidence="10">Cell wall polymerase</fullName>
    </alternativeName>
    <alternativeName>
        <fullName evidence="9">Peptidoglycan polymerase</fullName>
    </alternativeName>
</protein>
<evidence type="ECO:0000256" key="9">
    <source>
        <dbReference type="ARBA" id="ARBA00032370"/>
    </source>
</evidence>
<reference evidence="18" key="2">
    <citation type="submission" date="2021-04" db="EMBL/GenBank/DDBJ databases">
        <authorList>
            <person name="Gilroy R."/>
        </authorList>
    </citation>
    <scope>NUCLEOTIDE SEQUENCE</scope>
    <source>
        <strain evidence="18">ChiHecec2B26-7398</strain>
    </source>
</reference>
<dbReference type="GO" id="GO:0005886">
    <property type="term" value="C:plasma membrane"/>
    <property type="evidence" value="ECO:0007669"/>
    <property type="project" value="TreeGrafter"/>
</dbReference>
<evidence type="ECO:0000256" key="7">
    <source>
        <dbReference type="ARBA" id="ARBA00022989"/>
    </source>
</evidence>
<evidence type="ECO:0000256" key="11">
    <source>
        <dbReference type="ARBA" id="ARBA00038053"/>
    </source>
</evidence>
<evidence type="ECO:0000256" key="8">
    <source>
        <dbReference type="ARBA" id="ARBA00023136"/>
    </source>
</evidence>
<feature type="transmembrane region" description="Helical" evidence="17">
    <location>
        <begin position="37"/>
        <end position="59"/>
    </location>
</feature>
<dbReference type="GO" id="GO:0008360">
    <property type="term" value="P:regulation of cell shape"/>
    <property type="evidence" value="ECO:0007669"/>
    <property type="project" value="UniProtKB-KW"/>
</dbReference>
<keyword evidence="4 17" id="KW-0812">Transmembrane</keyword>
<accession>A0A9D1Y0H8</accession>
<feature type="transmembrane region" description="Helical" evidence="17">
    <location>
        <begin position="71"/>
        <end position="92"/>
    </location>
</feature>
<dbReference type="GO" id="GO:0051301">
    <property type="term" value="P:cell division"/>
    <property type="evidence" value="ECO:0007669"/>
    <property type="project" value="InterPro"/>
</dbReference>
<organism evidence="18 19">
    <name type="scientific">Candidatus Gemmiger excrementipullorum</name>
    <dbReference type="NCBI Taxonomy" id="2838610"/>
    <lineage>
        <taxon>Bacteria</taxon>
        <taxon>Bacillati</taxon>
        <taxon>Bacillota</taxon>
        <taxon>Clostridia</taxon>
        <taxon>Eubacteriales</taxon>
        <taxon>Gemmiger</taxon>
    </lineage>
</organism>
<evidence type="ECO:0000256" key="3">
    <source>
        <dbReference type="ARBA" id="ARBA00022679"/>
    </source>
</evidence>
<evidence type="ECO:0000256" key="10">
    <source>
        <dbReference type="ARBA" id="ARBA00033270"/>
    </source>
</evidence>
<feature type="transmembrane region" description="Helical" evidence="17">
    <location>
        <begin position="99"/>
        <end position="120"/>
    </location>
</feature>
<reference evidence="18" key="1">
    <citation type="journal article" date="2021" name="PeerJ">
        <title>Extensive microbial diversity within the chicken gut microbiome revealed by metagenomics and culture.</title>
        <authorList>
            <person name="Gilroy R."/>
            <person name="Ravi A."/>
            <person name="Getino M."/>
            <person name="Pursley I."/>
            <person name="Horton D.L."/>
            <person name="Alikhan N.F."/>
            <person name="Baker D."/>
            <person name="Gharbi K."/>
            <person name="Hall N."/>
            <person name="Watson M."/>
            <person name="Adriaenssens E.M."/>
            <person name="Foster-Nyarko E."/>
            <person name="Jarju S."/>
            <person name="Secka A."/>
            <person name="Antonio M."/>
            <person name="Oren A."/>
            <person name="Chaudhuri R.R."/>
            <person name="La Ragione R."/>
            <person name="Hildebrand F."/>
            <person name="Pallen M.J."/>
        </authorList>
    </citation>
    <scope>NUCLEOTIDE SEQUENCE</scope>
    <source>
        <strain evidence="18">ChiHecec2B26-7398</strain>
    </source>
</reference>
<dbReference type="EMBL" id="DXEI01000073">
    <property type="protein sequence ID" value="HIX94735.1"/>
    <property type="molecule type" value="Genomic_DNA"/>
</dbReference>
<dbReference type="GO" id="GO:0032153">
    <property type="term" value="C:cell division site"/>
    <property type="evidence" value="ECO:0007669"/>
    <property type="project" value="TreeGrafter"/>
</dbReference>
<dbReference type="Pfam" id="PF01098">
    <property type="entry name" value="FTSW_RODA_SPOVE"/>
    <property type="match status" value="1"/>
</dbReference>
<name>A0A9D1Y0H8_9FIRM</name>
<keyword evidence="6" id="KW-0573">Peptidoglycan synthesis</keyword>
<keyword evidence="7 17" id="KW-1133">Transmembrane helix</keyword>
<evidence type="ECO:0000256" key="13">
    <source>
        <dbReference type="ARBA" id="ARBA00041418"/>
    </source>
</evidence>
<gene>
    <name evidence="18" type="ORF">H9846_04695</name>
</gene>
<keyword evidence="5" id="KW-0133">Cell shape</keyword>
<evidence type="ECO:0000256" key="17">
    <source>
        <dbReference type="SAM" id="Phobius"/>
    </source>
</evidence>
<proteinExistence type="inferred from homology"/>
<comment type="caution">
    <text evidence="18">The sequence shown here is derived from an EMBL/GenBank/DDBJ whole genome shotgun (WGS) entry which is preliminary data.</text>
</comment>
<evidence type="ECO:0000256" key="4">
    <source>
        <dbReference type="ARBA" id="ARBA00022692"/>
    </source>
</evidence>
<evidence type="ECO:0000256" key="15">
    <source>
        <dbReference type="ARBA" id="ARBA00049902"/>
    </source>
</evidence>
<feature type="transmembrane region" description="Helical" evidence="17">
    <location>
        <begin position="378"/>
        <end position="397"/>
    </location>
</feature>
<dbReference type="PANTHER" id="PTHR30474">
    <property type="entry name" value="CELL CYCLE PROTEIN"/>
    <property type="match status" value="1"/>
</dbReference>
<feature type="transmembrane region" description="Helical" evidence="17">
    <location>
        <begin position="335"/>
        <end position="358"/>
    </location>
</feature>
<dbReference type="AlphaFoldDB" id="A0A9D1Y0H8"/>
<comment type="similarity">
    <text evidence="11">Belongs to the SEDS family. FtsW subfamily.</text>
</comment>
<keyword evidence="3" id="KW-0808">Transferase</keyword>
<evidence type="ECO:0000256" key="6">
    <source>
        <dbReference type="ARBA" id="ARBA00022984"/>
    </source>
</evidence>
<evidence type="ECO:0000256" key="2">
    <source>
        <dbReference type="ARBA" id="ARBA00022676"/>
    </source>
</evidence>
<dbReference type="PANTHER" id="PTHR30474:SF2">
    <property type="entry name" value="PEPTIDOGLYCAN GLYCOSYLTRANSFERASE FTSW-RELATED"/>
    <property type="match status" value="1"/>
</dbReference>
<keyword evidence="8 17" id="KW-0472">Membrane</keyword>
<dbReference type="GO" id="GO:0009252">
    <property type="term" value="P:peptidoglycan biosynthetic process"/>
    <property type="evidence" value="ECO:0007669"/>
    <property type="project" value="UniProtKB-KW"/>
</dbReference>
<comment type="catalytic activity">
    <reaction evidence="15">
        <text>[GlcNAc-(1-&gt;4)-Mur2Ac(oyl-L-Ala-gamma-D-Glu-L-Lys-D-Ala-D-Ala)](n)-di-trans,octa-cis-undecaprenyl diphosphate + beta-D-GlcNAc-(1-&gt;4)-Mur2Ac(oyl-L-Ala-gamma-D-Glu-L-Lys-D-Ala-D-Ala)-di-trans,octa-cis-undecaprenyl diphosphate = [GlcNAc-(1-&gt;4)-Mur2Ac(oyl-L-Ala-gamma-D-Glu-L-Lys-D-Ala-D-Ala)](n+1)-di-trans,octa-cis-undecaprenyl diphosphate + di-trans,octa-cis-undecaprenyl diphosphate + H(+)</text>
        <dbReference type="Rhea" id="RHEA:23708"/>
        <dbReference type="Rhea" id="RHEA-COMP:9602"/>
        <dbReference type="Rhea" id="RHEA-COMP:9603"/>
        <dbReference type="ChEBI" id="CHEBI:15378"/>
        <dbReference type="ChEBI" id="CHEBI:58405"/>
        <dbReference type="ChEBI" id="CHEBI:60033"/>
        <dbReference type="ChEBI" id="CHEBI:78435"/>
        <dbReference type="EC" id="2.4.99.28"/>
    </reaction>
</comment>
<dbReference type="GO" id="GO:0008955">
    <property type="term" value="F:peptidoglycan glycosyltransferase activity"/>
    <property type="evidence" value="ECO:0007669"/>
    <property type="project" value="UniProtKB-EC"/>
</dbReference>
<evidence type="ECO:0000256" key="1">
    <source>
        <dbReference type="ARBA" id="ARBA00004141"/>
    </source>
</evidence>
<evidence type="ECO:0000313" key="19">
    <source>
        <dbReference type="Proteomes" id="UP000886751"/>
    </source>
</evidence>
<evidence type="ECO:0000256" key="12">
    <source>
        <dbReference type="ARBA" id="ARBA00041185"/>
    </source>
</evidence>
<evidence type="ECO:0000256" key="14">
    <source>
        <dbReference type="ARBA" id="ARBA00044770"/>
    </source>
</evidence>
<comment type="subcellular location">
    <subcellularLocation>
        <location evidence="1">Membrane</location>
        <topology evidence="1">Multi-pass membrane protein</topology>
    </subcellularLocation>
</comment>
<comment type="function">
    <text evidence="16">Peptidoglycan polymerase that is essential for cell division.</text>
</comment>
<dbReference type="GO" id="GO:0015648">
    <property type="term" value="F:lipid-linked peptidoglycan transporter activity"/>
    <property type="evidence" value="ECO:0007669"/>
    <property type="project" value="TreeGrafter"/>
</dbReference>
<dbReference type="EC" id="2.4.99.28" evidence="14"/>
<dbReference type="Proteomes" id="UP000886751">
    <property type="component" value="Unassembled WGS sequence"/>
</dbReference>